<keyword evidence="5" id="KW-0808">Transferase</keyword>
<keyword evidence="3" id="KW-0269">Exonuclease</keyword>
<organism evidence="5">
    <name type="scientific">mine drainage metagenome</name>
    <dbReference type="NCBI Taxonomy" id="410659"/>
    <lineage>
        <taxon>unclassified sequences</taxon>
        <taxon>metagenomes</taxon>
        <taxon>ecological metagenomes</taxon>
    </lineage>
</organism>
<dbReference type="CDD" id="cd06127">
    <property type="entry name" value="DEDDh"/>
    <property type="match status" value="1"/>
</dbReference>
<dbReference type="GO" id="GO:0003887">
    <property type="term" value="F:DNA-directed DNA polymerase activity"/>
    <property type="evidence" value="ECO:0007669"/>
    <property type="project" value="UniProtKB-EC"/>
</dbReference>
<dbReference type="EMBL" id="MLJW01000037">
    <property type="protein sequence ID" value="OIR07380.1"/>
    <property type="molecule type" value="Genomic_DNA"/>
</dbReference>
<dbReference type="InterPro" id="IPR012337">
    <property type="entry name" value="RNaseH-like_sf"/>
</dbReference>
<feature type="domain" description="Exonuclease" evidence="4">
    <location>
        <begin position="4"/>
        <end position="189"/>
    </location>
</feature>
<reference evidence="5" key="1">
    <citation type="submission" date="2016-10" db="EMBL/GenBank/DDBJ databases">
        <title>Sequence of Gallionella enrichment culture.</title>
        <authorList>
            <person name="Poehlein A."/>
            <person name="Muehling M."/>
            <person name="Daniel R."/>
        </authorList>
    </citation>
    <scope>NUCLEOTIDE SEQUENCE</scope>
</reference>
<dbReference type="GO" id="GO:0003676">
    <property type="term" value="F:nucleic acid binding"/>
    <property type="evidence" value="ECO:0007669"/>
    <property type="project" value="InterPro"/>
</dbReference>
<dbReference type="Pfam" id="PF00929">
    <property type="entry name" value="RNase_T"/>
    <property type="match status" value="1"/>
</dbReference>
<proteinExistence type="predicted"/>
<keyword evidence="5" id="KW-0548">Nucleotidyltransferase</keyword>
<dbReference type="InterPro" id="IPR036397">
    <property type="entry name" value="RNaseH_sf"/>
</dbReference>
<name>A0A1J5T0K1_9ZZZZ</name>
<evidence type="ECO:0000256" key="1">
    <source>
        <dbReference type="ARBA" id="ARBA00022722"/>
    </source>
</evidence>
<evidence type="ECO:0000256" key="3">
    <source>
        <dbReference type="ARBA" id="ARBA00022839"/>
    </source>
</evidence>
<sequence length="189" mass="20861">MNDRLLVLDTETGGLDPNRFSILSLGAVIWDNGVLGQEIDLPIAEASMVTDPQSLAINQIDPKKHLINAIPVDQAIPRFIGYLKDNFPALAQGEKITLVGHNVAFDMGFLRRFFRLGNVRFEDYFSHRTVDTATILKFLMLAGRVTLDSPSSTTAFDYFGVKISQRHTALADAKATAELLNAMLILIKA</sequence>
<evidence type="ECO:0000313" key="5">
    <source>
        <dbReference type="EMBL" id="OIR07380.1"/>
    </source>
</evidence>
<dbReference type="GO" id="GO:0008408">
    <property type="term" value="F:3'-5' exonuclease activity"/>
    <property type="evidence" value="ECO:0007669"/>
    <property type="project" value="TreeGrafter"/>
</dbReference>
<protein>
    <submittedName>
        <fullName evidence="5">DNA polymerase III PolC-type</fullName>
        <ecNumber evidence="5">2.7.7.7</ecNumber>
    </submittedName>
</protein>
<dbReference type="InterPro" id="IPR013520">
    <property type="entry name" value="Ribonucl_H"/>
</dbReference>
<dbReference type="SMART" id="SM00479">
    <property type="entry name" value="EXOIII"/>
    <property type="match status" value="1"/>
</dbReference>
<dbReference type="SUPFAM" id="SSF53098">
    <property type="entry name" value="Ribonuclease H-like"/>
    <property type="match status" value="1"/>
</dbReference>
<evidence type="ECO:0000259" key="4">
    <source>
        <dbReference type="SMART" id="SM00479"/>
    </source>
</evidence>
<evidence type="ECO:0000256" key="2">
    <source>
        <dbReference type="ARBA" id="ARBA00022801"/>
    </source>
</evidence>
<accession>A0A1J5T0K1</accession>
<dbReference type="GO" id="GO:0005829">
    <property type="term" value="C:cytosol"/>
    <property type="evidence" value="ECO:0007669"/>
    <property type="project" value="TreeGrafter"/>
</dbReference>
<gene>
    <name evidence="5" type="primary">polC_3</name>
    <name evidence="5" type="ORF">GALL_103360</name>
</gene>
<keyword evidence="2" id="KW-0378">Hydrolase</keyword>
<dbReference type="EC" id="2.7.7.7" evidence="5"/>
<keyword evidence="1" id="KW-0540">Nuclease</keyword>
<comment type="caution">
    <text evidence="5">The sequence shown here is derived from an EMBL/GenBank/DDBJ whole genome shotgun (WGS) entry which is preliminary data.</text>
</comment>
<dbReference type="PANTHER" id="PTHR30231:SF4">
    <property type="entry name" value="PROTEIN NEN2"/>
    <property type="match status" value="1"/>
</dbReference>
<dbReference type="Gene3D" id="3.30.420.10">
    <property type="entry name" value="Ribonuclease H-like superfamily/Ribonuclease H"/>
    <property type="match status" value="1"/>
</dbReference>
<dbReference type="AlphaFoldDB" id="A0A1J5T0K1"/>
<dbReference type="PANTHER" id="PTHR30231">
    <property type="entry name" value="DNA POLYMERASE III SUBUNIT EPSILON"/>
    <property type="match status" value="1"/>
</dbReference>